<reference evidence="1 2" key="1">
    <citation type="submission" date="2019-05" db="EMBL/GenBank/DDBJ databases">
        <title>Another draft genome of Portunus trituberculatus and its Hox gene families provides insights of decapod evolution.</title>
        <authorList>
            <person name="Jeong J.-H."/>
            <person name="Song I."/>
            <person name="Kim S."/>
            <person name="Choi T."/>
            <person name="Kim D."/>
            <person name="Ryu S."/>
            <person name="Kim W."/>
        </authorList>
    </citation>
    <scope>NUCLEOTIDE SEQUENCE [LARGE SCALE GENOMIC DNA]</scope>
    <source>
        <tissue evidence="1">Muscle</tissue>
    </source>
</reference>
<proteinExistence type="predicted"/>
<evidence type="ECO:0000313" key="2">
    <source>
        <dbReference type="Proteomes" id="UP000324222"/>
    </source>
</evidence>
<protein>
    <submittedName>
        <fullName evidence="1">Uncharacterized protein</fullName>
    </submittedName>
</protein>
<dbReference type="EMBL" id="VSRR010000040">
    <property type="protein sequence ID" value="MPC08693.1"/>
    <property type="molecule type" value="Genomic_DNA"/>
</dbReference>
<organism evidence="1 2">
    <name type="scientific">Portunus trituberculatus</name>
    <name type="common">Swimming crab</name>
    <name type="synonym">Neptunus trituberculatus</name>
    <dbReference type="NCBI Taxonomy" id="210409"/>
    <lineage>
        <taxon>Eukaryota</taxon>
        <taxon>Metazoa</taxon>
        <taxon>Ecdysozoa</taxon>
        <taxon>Arthropoda</taxon>
        <taxon>Crustacea</taxon>
        <taxon>Multicrustacea</taxon>
        <taxon>Malacostraca</taxon>
        <taxon>Eumalacostraca</taxon>
        <taxon>Eucarida</taxon>
        <taxon>Decapoda</taxon>
        <taxon>Pleocyemata</taxon>
        <taxon>Brachyura</taxon>
        <taxon>Eubrachyura</taxon>
        <taxon>Portunoidea</taxon>
        <taxon>Portunidae</taxon>
        <taxon>Portuninae</taxon>
        <taxon>Portunus</taxon>
    </lineage>
</organism>
<sequence length="105" mass="12141">MKFTCLHRYWNEPFHPVRVQPIPLSVRRVALSPHCQTIEVHLPTQVLRRTISPHKGSSQTLECEESDAATTLRLTRVAMSNDPPHTTPQTLSVSSFHPIKDHWYY</sequence>
<dbReference type="AlphaFoldDB" id="A0A5B7CM67"/>
<gene>
    <name evidence="1" type="ORF">E2C01_001286</name>
</gene>
<accession>A0A5B7CM67</accession>
<name>A0A5B7CM67_PORTR</name>
<keyword evidence="2" id="KW-1185">Reference proteome</keyword>
<comment type="caution">
    <text evidence="1">The sequence shown here is derived from an EMBL/GenBank/DDBJ whole genome shotgun (WGS) entry which is preliminary data.</text>
</comment>
<evidence type="ECO:0000313" key="1">
    <source>
        <dbReference type="EMBL" id="MPC08693.1"/>
    </source>
</evidence>
<dbReference type="Proteomes" id="UP000324222">
    <property type="component" value="Unassembled WGS sequence"/>
</dbReference>